<dbReference type="EMBL" id="JAHWLI010000020">
    <property type="protein sequence ID" value="MBW3116455.1"/>
    <property type="molecule type" value="Genomic_DNA"/>
</dbReference>
<keyword evidence="1" id="KW-1133">Transmembrane helix</keyword>
<comment type="caution">
    <text evidence="3">The sequence shown here is derived from an EMBL/GenBank/DDBJ whole genome shotgun (WGS) entry which is preliminary data.</text>
</comment>
<feature type="transmembrane region" description="Helical" evidence="1">
    <location>
        <begin position="373"/>
        <end position="396"/>
    </location>
</feature>
<gene>
    <name evidence="3" type="ORF">KYI77_08300</name>
</gene>
<protein>
    <submittedName>
        <fullName evidence="3">Phage tail tape measure protein</fullName>
    </submittedName>
</protein>
<accession>A0AAE2ZGF9</accession>
<dbReference type="AlphaFoldDB" id="A0AAE2ZGF9"/>
<organism evidence="3 4">
    <name type="scientific">Providencia rettgeri</name>
    <dbReference type="NCBI Taxonomy" id="587"/>
    <lineage>
        <taxon>Bacteria</taxon>
        <taxon>Pseudomonadati</taxon>
        <taxon>Pseudomonadota</taxon>
        <taxon>Gammaproteobacteria</taxon>
        <taxon>Enterobacterales</taxon>
        <taxon>Morganellaceae</taxon>
        <taxon>Providencia</taxon>
    </lineage>
</organism>
<dbReference type="Proteomes" id="UP001155882">
    <property type="component" value="Unassembled WGS sequence"/>
</dbReference>
<feature type="transmembrane region" description="Helical" evidence="1">
    <location>
        <begin position="403"/>
        <end position="429"/>
    </location>
</feature>
<reference evidence="3" key="1">
    <citation type="submission" date="2021-07" db="EMBL/GenBank/DDBJ databases">
        <authorList>
            <person name="Stanton E."/>
        </authorList>
    </citation>
    <scope>NUCLEOTIDE SEQUENCE</scope>
    <source>
        <strain evidence="3">2021EL-01139</strain>
    </source>
</reference>
<keyword evidence="1" id="KW-0812">Transmembrane</keyword>
<feature type="transmembrane region" description="Helical" evidence="1">
    <location>
        <begin position="464"/>
        <end position="483"/>
    </location>
</feature>
<name>A0AAE2ZGF9_PRORE</name>
<dbReference type="InterPro" id="IPR010090">
    <property type="entry name" value="Phage_tape_meas"/>
</dbReference>
<dbReference type="Pfam" id="PF10145">
    <property type="entry name" value="PhageMin_Tail"/>
    <property type="match status" value="1"/>
</dbReference>
<sequence>MSELDFTLSLIDNITKPIRQVQSAVSNFARDSQVAFGKIAVGGAGLAGAFWSIKSILDPAIEMNDAMMSASLQGIDDGIMSKVSKDALKFASQYGKSSIDFVNSTTAISKAINNVTQQDLPQLTRITNTTAAALKATSTEATEYMGQMFNQFENQANAVGHVKFAEDLAGKAVYMSKAFGVSMAEITGLMEGAKNAGTQFGVGIDEQLAVLGELQRTLGGESSGAYEAFLKTASDSGKKLGLSFVNASGQMLSMPEMLDKLQAKYGKSIEGNLKAQKEIEAAFGDSAVVVKQLYGNVDILRKNIGFLGASDGMKRTTEQATKLANPWERLMSIWQSIRIAIGMTLLPVITPLIDKLAEGGQTLVRWFTLFPNIARWVGYITMGTLGFAAAGAAANIVMGISKFIMAGLSIIMGVFSGVLKIGTAAIWLYSVAVKAWSASLKYLRGVLMAVSLQSKIAGVSFSFMSWPILLIIGAIALLAYGIYKLIQHWDDVKAAVMNTTAFKVVAIAVRTVGLVAMQAWEWMSQKWQEFTAYFADTWAFKALMIVIDTLKSAFIQTWQAITDGWNAVCNFFSDSPIDKTFEAMGNSIKAIFSKVWQSITDSFRSVYNTIVETLNYLPGVNIETKTTGTVDGSPAPAGAAGLLVGGQLSGVEKGGISRQISNNRTQSIDNSKRYDTVNINVTNGMSPSDLAEWTALDNG</sequence>
<keyword evidence="1" id="KW-0472">Membrane</keyword>
<evidence type="ECO:0000259" key="2">
    <source>
        <dbReference type="Pfam" id="PF10145"/>
    </source>
</evidence>
<dbReference type="RefSeq" id="WP_219197674.1">
    <property type="nucleotide sequence ID" value="NZ_JAHWLI010000020.1"/>
</dbReference>
<proteinExistence type="predicted"/>
<evidence type="ECO:0000256" key="1">
    <source>
        <dbReference type="SAM" id="Phobius"/>
    </source>
</evidence>
<evidence type="ECO:0000313" key="3">
    <source>
        <dbReference type="EMBL" id="MBW3116455.1"/>
    </source>
</evidence>
<evidence type="ECO:0000313" key="4">
    <source>
        <dbReference type="Proteomes" id="UP001155882"/>
    </source>
</evidence>
<feature type="domain" description="Phage tail tape measure protein" evidence="2">
    <location>
        <begin position="85"/>
        <end position="284"/>
    </location>
</feature>